<dbReference type="InterPro" id="IPR020084">
    <property type="entry name" value="NUDIX_hydrolase_CS"/>
</dbReference>
<keyword evidence="5" id="KW-1185">Reference proteome</keyword>
<dbReference type="PROSITE" id="PS00893">
    <property type="entry name" value="NUDIX_BOX"/>
    <property type="match status" value="1"/>
</dbReference>
<dbReference type="PANTHER" id="PTHR43736">
    <property type="entry name" value="ADP-RIBOSE PYROPHOSPHATASE"/>
    <property type="match status" value="1"/>
</dbReference>
<dbReference type="Gene3D" id="3.90.79.10">
    <property type="entry name" value="Nucleoside Triphosphate Pyrophosphohydrolase"/>
    <property type="match status" value="1"/>
</dbReference>
<dbReference type="PROSITE" id="PS51462">
    <property type="entry name" value="NUDIX"/>
    <property type="match status" value="1"/>
</dbReference>
<protein>
    <submittedName>
        <fullName evidence="4">Hydrolase, NUDIX family</fullName>
    </submittedName>
</protein>
<dbReference type="Proteomes" id="UP000663722">
    <property type="component" value="Chromosome"/>
</dbReference>
<evidence type="ECO:0000313" key="4">
    <source>
        <dbReference type="EMBL" id="QTA93822.1"/>
    </source>
</evidence>
<keyword evidence="1 2" id="KW-0378">Hydrolase</keyword>
<evidence type="ECO:0000256" key="2">
    <source>
        <dbReference type="RuleBase" id="RU003476"/>
    </source>
</evidence>
<proteinExistence type="inferred from homology"/>
<dbReference type="KEGG" id="dmm:dnm_099300"/>
<gene>
    <name evidence="4" type="ORF">dnm_099300</name>
</gene>
<dbReference type="InterPro" id="IPR015797">
    <property type="entry name" value="NUDIX_hydrolase-like_dom_sf"/>
</dbReference>
<dbReference type="PANTHER" id="PTHR43736:SF1">
    <property type="entry name" value="DIHYDRONEOPTERIN TRIPHOSPHATE DIPHOSPHATASE"/>
    <property type="match status" value="1"/>
</dbReference>
<dbReference type="Pfam" id="PF00293">
    <property type="entry name" value="NUDIX"/>
    <property type="match status" value="1"/>
</dbReference>
<evidence type="ECO:0000256" key="1">
    <source>
        <dbReference type="ARBA" id="ARBA00022801"/>
    </source>
</evidence>
<dbReference type="InterPro" id="IPR020476">
    <property type="entry name" value="Nudix_hydrolase"/>
</dbReference>
<sequence>MMTKTKNSSGKGSSAYPNYPRVAVGAIVFHRGRVLLVWRGKPPALGVWAVPGGKVDLGETLQKAAEREIFEETGVVIQAREPVFTFDVIVRDDNGQVQFHYVIVDLIADYVSGDPRAGDDALDARWVSSHEIKQLKVNATTRKLLRQQFEFGI</sequence>
<feature type="domain" description="Nudix hydrolase" evidence="3">
    <location>
        <begin position="19"/>
        <end position="150"/>
    </location>
</feature>
<accession>A0A975GUA2</accession>
<dbReference type="CDD" id="cd04673">
    <property type="entry name" value="NUDIX_ADPRase"/>
    <property type="match status" value="1"/>
</dbReference>
<comment type="similarity">
    <text evidence="2">Belongs to the Nudix hydrolase family.</text>
</comment>
<dbReference type="SUPFAM" id="SSF55811">
    <property type="entry name" value="Nudix"/>
    <property type="match status" value="1"/>
</dbReference>
<organism evidence="4 5">
    <name type="scientific">Desulfonema magnum</name>
    <dbReference type="NCBI Taxonomy" id="45655"/>
    <lineage>
        <taxon>Bacteria</taxon>
        <taxon>Pseudomonadati</taxon>
        <taxon>Thermodesulfobacteriota</taxon>
        <taxon>Desulfobacteria</taxon>
        <taxon>Desulfobacterales</taxon>
        <taxon>Desulfococcaceae</taxon>
        <taxon>Desulfonema</taxon>
    </lineage>
</organism>
<evidence type="ECO:0000259" key="3">
    <source>
        <dbReference type="PROSITE" id="PS51462"/>
    </source>
</evidence>
<dbReference type="InterPro" id="IPR000086">
    <property type="entry name" value="NUDIX_hydrolase_dom"/>
</dbReference>
<evidence type="ECO:0000313" key="5">
    <source>
        <dbReference type="Proteomes" id="UP000663722"/>
    </source>
</evidence>
<dbReference type="AlphaFoldDB" id="A0A975GUA2"/>
<name>A0A975GUA2_9BACT</name>
<dbReference type="GO" id="GO:0016787">
    <property type="term" value="F:hydrolase activity"/>
    <property type="evidence" value="ECO:0007669"/>
    <property type="project" value="UniProtKB-KW"/>
</dbReference>
<dbReference type="EMBL" id="CP061800">
    <property type="protein sequence ID" value="QTA93822.1"/>
    <property type="molecule type" value="Genomic_DNA"/>
</dbReference>
<dbReference type="PRINTS" id="PR00502">
    <property type="entry name" value="NUDIXFAMILY"/>
</dbReference>
<reference evidence="4" key="1">
    <citation type="journal article" date="2021" name="Microb. Physiol.">
        <title>Proteogenomic Insights into the Physiology of Marine, Sulfate-Reducing, Filamentous Desulfonema limicola and Desulfonema magnum.</title>
        <authorList>
            <person name="Schnaars V."/>
            <person name="Wohlbrand L."/>
            <person name="Scheve S."/>
            <person name="Hinrichs C."/>
            <person name="Reinhardt R."/>
            <person name="Rabus R."/>
        </authorList>
    </citation>
    <scope>NUCLEOTIDE SEQUENCE</scope>
    <source>
        <strain evidence="4">4be13</strain>
    </source>
</reference>